<dbReference type="AlphaFoldDB" id="A0A8D9A6G0"/>
<organism evidence="2">
    <name type="scientific">Cacopsylla melanoneura</name>
    <dbReference type="NCBI Taxonomy" id="428564"/>
    <lineage>
        <taxon>Eukaryota</taxon>
        <taxon>Metazoa</taxon>
        <taxon>Ecdysozoa</taxon>
        <taxon>Arthropoda</taxon>
        <taxon>Hexapoda</taxon>
        <taxon>Insecta</taxon>
        <taxon>Pterygota</taxon>
        <taxon>Neoptera</taxon>
        <taxon>Paraneoptera</taxon>
        <taxon>Hemiptera</taxon>
        <taxon>Sternorrhyncha</taxon>
        <taxon>Psylloidea</taxon>
        <taxon>Psyllidae</taxon>
        <taxon>Psyllinae</taxon>
        <taxon>Cacopsylla</taxon>
    </lineage>
</organism>
<reference evidence="2" key="1">
    <citation type="submission" date="2021-05" db="EMBL/GenBank/DDBJ databases">
        <authorList>
            <person name="Alioto T."/>
            <person name="Alioto T."/>
            <person name="Gomez Garrido J."/>
        </authorList>
    </citation>
    <scope>NUCLEOTIDE SEQUENCE</scope>
</reference>
<feature type="transmembrane region" description="Helical" evidence="1">
    <location>
        <begin position="7"/>
        <end position="24"/>
    </location>
</feature>
<feature type="transmembrane region" description="Helical" evidence="1">
    <location>
        <begin position="36"/>
        <end position="54"/>
    </location>
</feature>
<keyword evidence="1" id="KW-0812">Transmembrane</keyword>
<evidence type="ECO:0000313" key="2">
    <source>
        <dbReference type="EMBL" id="CAG6760538.1"/>
    </source>
</evidence>
<keyword evidence="1" id="KW-0472">Membrane</keyword>
<name>A0A8D9A6G0_9HEMI</name>
<keyword evidence="1" id="KW-1133">Transmembrane helix</keyword>
<dbReference type="EMBL" id="HBUF01556767">
    <property type="protein sequence ID" value="CAG6760538.1"/>
    <property type="molecule type" value="Transcribed_RNA"/>
</dbReference>
<evidence type="ECO:0000256" key="1">
    <source>
        <dbReference type="SAM" id="Phobius"/>
    </source>
</evidence>
<protein>
    <submittedName>
        <fullName evidence="2">Facilitated trehalose transporter Tret1</fullName>
    </submittedName>
</protein>
<proteinExistence type="predicted"/>
<dbReference type="InterPro" id="IPR036259">
    <property type="entry name" value="MFS_trans_sf"/>
</dbReference>
<dbReference type="Gene3D" id="1.20.1250.20">
    <property type="entry name" value="MFS general substrate transporter like domains"/>
    <property type="match status" value="1"/>
</dbReference>
<accession>A0A8D9A6G0</accession>
<sequence length="112" mass="12734">MQVYLPLDFVMTISLGILGLYFYLKENLGQDVPDISTLPLLAVVAFIVMFSLVFGPIPWMMPEKCIVFVQGAPKGVRDAGSKRSLSKIFWLKLTTEFFSSVIVDWNNKLNQW</sequence>